<keyword evidence="2" id="KW-1185">Reference proteome</keyword>
<evidence type="ECO:0000313" key="1">
    <source>
        <dbReference type="EMBL" id="ATW59440.1"/>
    </source>
</evidence>
<dbReference type="KEGG" id="vg:54986247"/>
<dbReference type="EMBL" id="MG252693">
    <property type="protein sequence ID" value="ATW59440.1"/>
    <property type="molecule type" value="Genomic_DNA"/>
</dbReference>
<accession>A0A2H4PB87</accession>
<name>A0A2H4PB87_9CAUD</name>
<sequence>MEDNNGFDYEEIEVARFFSNKMFDELMDMKDDDFLNYIIKNGADSDSALKNFKPWSIAKRLKTNEWKPTYKQKKAISNVYCYWEYGIKPYYFEGEC</sequence>
<dbReference type="GeneID" id="54986247"/>
<dbReference type="RefSeq" id="YP_009795870.1">
    <property type="nucleotide sequence ID" value="NC_047897.1"/>
</dbReference>
<evidence type="ECO:0000313" key="2">
    <source>
        <dbReference type="Proteomes" id="UP000241560"/>
    </source>
</evidence>
<reference evidence="1 2" key="1">
    <citation type="submission" date="2017-10" db="EMBL/GenBank/DDBJ databases">
        <title>Isolation and characterisation of Lactobacillus bacteriophages that infect wine-derived L. plantarum strains.</title>
        <authorList>
            <person name="Kyrkou I."/>
            <person name="Hestbjerg Hansen L."/>
        </authorList>
    </citation>
    <scope>NUCLEOTIDE SEQUENCE [LARGE SCALE GENOMIC DNA]</scope>
</reference>
<dbReference type="Proteomes" id="UP000241560">
    <property type="component" value="Segment"/>
</dbReference>
<protein>
    <submittedName>
        <fullName evidence="1">Uncharacterized protein</fullName>
    </submittedName>
</protein>
<proteinExistence type="predicted"/>
<organism evidence="1 2">
    <name type="scientific">Lactobacillus phage Lenus</name>
    <dbReference type="NCBI Taxonomy" id="2053682"/>
    <lineage>
        <taxon>Viruses</taxon>
        <taxon>Duplodnaviria</taxon>
        <taxon>Heunggongvirae</taxon>
        <taxon>Uroviricota</taxon>
        <taxon>Caudoviricetes</taxon>
        <taxon>Tybeckvirinae</taxon>
        <taxon>Lenusvirus</taxon>
        <taxon>Lenusvirus lenus</taxon>
    </lineage>
</organism>